<evidence type="ECO:0000313" key="5">
    <source>
        <dbReference type="Proteomes" id="UP001156441"/>
    </source>
</evidence>
<sequence length="300" mass="33461">MTATRDRRSDPAEDAETAWDDRPIIGTSRGLPWWGAVALAFGLAVVGAVVDMLMAGSLGLIYQGTYLVGCVGAVVAVRRRSLFGPMVQPPLVYAVTAIGAIILFGEETNGGTMQRLLAIALDLTKKFPTMAIATAIAVAVGFYRLWKERDPNPPVRAAEKDRKKNTKNRAETPDPRRDRPSRDRVPPASRKPTRDRPDPAPEKAKRGRPDPAPEKGKRGRPPRDRDRDRAADRSADRRDRSAGDRSSRGSRGRDQQPPRRRDAEDRRPRRDDRGAPSRRDRDEGGRGTPRPRRRPPEQHR</sequence>
<evidence type="ECO:0000313" key="4">
    <source>
        <dbReference type="EMBL" id="MCT2587454.1"/>
    </source>
</evidence>
<accession>A0ABT2JJM6</accession>
<feature type="compositionally biased region" description="Basic and acidic residues" evidence="1">
    <location>
        <begin position="192"/>
        <end position="285"/>
    </location>
</feature>
<keyword evidence="2" id="KW-1133">Transmembrane helix</keyword>
<name>A0ABT2JJM6_9PSEU</name>
<feature type="region of interest" description="Disordered" evidence="1">
    <location>
        <begin position="150"/>
        <end position="300"/>
    </location>
</feature>
<keyword evidence="5" id="KW-1185">Reference proteome</keyword>
<feature type="transmembrane region" description="Helical" evidence="2">
    <location>
        <begin position="127"/>
        <end position="146"/>
    </location>
</feature>
<gene>
    <name evidence="4" type="ORF">JT362_30450</name>
</gene>
<dbReference type="Pfam" id="PF20177">
    <property type="entry name" value="DUF6542"/>
    <property type="match status" value="1"/>
</dbReference>
<keyword evidence="2" id="KW-0812">Transmembrane</keyword>
<protein>
    <recommendedName>
        <fullName evidence="3">DUF6542 domain-containing protein</fullName>
    </recommendedName>
</protein>
<evidence type="ECO:0000256" key="2">
    <source>
        <dbReference type="SAM" id="Phobius"/>
    </source>
</evidence>
<proteinExistence type="predicted"/>
<comment type="caution">
    <text evidence="4">The sequence shown here is derived from an EMBL/GenBank/DDBJ whole genome shotgun (WGS) entry which is preliminary data.</text>
</comment>
<dbReference type="RefSeq" id="WP_260195332.1">
    <property type="nucleotide sequence ID" value="NZ_JAFFZE010000025.1"/>
</dbReference>
<dbReference type="Proteomes" id="UP001156441">
    <property type="component" value="Unassembled WGS sequence"/>
</dbReference>
<organism evidence="4 5">
    <name type="scientific">Actinophytocola gossypii</name>
    <dbReference type="NCBI Taxonomy" id="2812003"/>
    <lineage>
        <taxon>Bacteria</taxon>
        <taxon>Bacillati</taxon>
        <taxon>Actinomycetota</taxon>
        <taxon>Actinomycetes</taxon>
        <taxon>Pseudonocardiales</taxon>
        <taxon>Pseudonocardiaceae</taxon>
    </lineage>
</organism>
<evidence type="ECO:0000259" key="3">
    <source>
        <dbReference type="Pfam" id="PF20177"/>
    </source>
</evidence>
<dbReference type="InterPro" id="IPR046672">
    <property type="entry name" value="DUF6542"/>
</dbReference>
<feature type="transmembrane region" description="Helical" evidence="2">
    <location>
        <begin position="60"/>
        <end position="78"/>
    </location>
</feature>
<feature type="transmembrane region" description="Helical" evidence="2">
    <location>
        <begin position="31"/>
        <end position="54"/>
    </location>
</feature>
<feature type="domain" description="DUF6542" evidence="3">
    <location>
        <begin position="30"/>
        <end position="149"/>
    </location>
</feature>
<dbReference type="EMBL" id="JAFFZE010000025">
    <property type="protein sequence ID" value="MCT2587454.1"/>
    <property type="molecule type" value="Genomic_DNA"/>
</dbReference>
<keyword evidence="2" id="KW-0472">Membrane</keyword>
<reference evidence="4 5" key="1">
    <citation type="submission" date="2021-02" db="EMBL/GenBank/DDBJ databases">
        <title>Actinophytocola xerophila sp. nov., isolated from soil of cotton cropping field.</title>
        <authorList>
            <person name="Huang R."/>
            <person name="Chen X."/>
            <person name="Ge X."/>
            <person name="Liu W."/>
        </authorList>
    </citation>
    <scope>NUCLEOTIDE SEQUENCE [LARGE SCALE GENOMIC DNA]</scope>
    <source>
        <strain evidence="4 5">S1-96</strain>
    </source>
</reference>
<evidence type="ECO:0000256" key="1">
    <source>
        <dbReference type="SAM" id="MobiDB-lite"/>
    </source>
</evidence>
<feature type="compositionally biased region" description="Basic and acidic residues" evidence="1">
    <location>
        <begin position="150"/>
        <end position="185"/>
    </location>
</feature>
<feature type="transmembrane region" description="Helical" evidence="2">
    <location>
        <begin position="90"/>
        <end position="107"/>
    </location>
</feature>